<dbReference type="PANTHER" id="PTHR45918">
    <property type="entry name" value="ALPHA-1,3/1,6-MANNOSYLTRANSFERASE ALG2"/>
    <property type="match status" value="1"/>
</dbReference>
<evidence type="ECO:0000256" key="12">
    <source>
        <dbReference type="ARBA" id="ARBA00032874"/>
    </source>
</evidence>
<comment type="catalytic activity">
    <reaction evidence="14">
        <text>an alpha-D-Man-(1-&gt;3)-beta-D-Man-(1-&gt;4)-beta-D-GlcNAc-(1-&gt;4)-alpha-D-GlcNAc-diphospho-di-trans,poly-cis-dolichol + GDP-alpha-D-mannose = an alpha-D-Man-(1-&gt;3)-[alpha-D-Man-(1-&gt;6)]-beta-D-Man-(1-&gt;4)-beta-D-GlcNAc-(1-&gt;4)-alpha-D-GlcNAc-diphospho-di-trans,poly-cis-dolichol + GDP + H(+)</text>
        <dbReference type="Rhea" id="RHEA:29519"/>
        <dbReference type="Rhea" id="RHEA-COMP:19513"/>
        <dbReference type="Rhea" id="RHEA-COMP:19515"/>
        <dbReference type="ChEBI" id="CHEBI:15378"/>
        <dbReference type="ChEBI" id="CHEBI:57527"/>
        <dbReference type="ChEBI" id="CHEBI:58189"/>
        <dbReference type="ChEBI" id="CHEBI:132510"/>
        <dbReference type="ChEBI" id="CHEBI:132511"/>
        <dbReference type="EC" id="2.4.1.257"/>
    </reaction>
    <physiologicalReaction direction="left-to-right" evidence="14">
        <dbReference type="Rhea" id="RHEA:29520"/>
    </physiologicalReaction>
</comment>
<dbReference type="EC" id="2.4.1.132" evidence="4"/>
<sequence>MKVALIHDHLAQDGGAERTLRVLTELFPDAPIYTLLYDKKNVEKNFKGKHIEASIIQKLPWGVTHYRWYLLFMPIAVEFFDLSSYDLVISDASAFAKGVITNTETLHICYCHTPTRYLWSDTHQYINELKYNKYFKKVISLTLSYLRIWDRAAAGRVDRYIANSKFISRRIKKYYDRESTVIYPPIDVENFKPAEQVGDFYLSGGRLVPYKRFDIVIEAFKKLPHKKLKIFGSGLDLERLKKIAGDAPNIEFLGRVSDEERTELYAKCLAFINPQEEDFGITPIEAMASGRPVIAYGKGGVKETIVSKKTGEFFYEQTGDSIYEVLKDFDPNSYDAEFIRAHSEQFSKERFKQEIKRYIENEYKCFAEDKCDL</sequence>
<dbReference type="InterPro" id="IPR028098">
    <property type="entry name" value="Glyco_trans_4-like_N"/>
</dbReference>
<dbReference type="GO" id="GO:0004378">
    <property type="term" value="F:GDP-Man:Man(1)GlcNAc(2)-PP-Dol alpha-1,3-mannosyltransferase activity"/>
    <property type="evidence" value="ECO:0007669"/>
    <property type="project" value="UniProtKB-EC"/>
</dbReference>
<dbReference type="PATRIC" id="fig|1618642.3.peg.749"/>
<dbReference type="InterPro" id="IPR001296">
    <property type="entry name" value="Glyco_trans_1"/>
</dbReference>
<evidence type="ECO:0000256" key="1">
    <source>
        <dbReference type="ARBA" id="ARBA00004586"/>
    </source>
</evidence>
<keyword evidence="6" id="KW-0812">Transmembrane</keyword>
<dbReference type="Pfam" id="PF13439">
    <property type="entry name" value="Glyco_transf_4"/>
    <property type="match status" value="1"/>
</dbReference>
<evidence type="ECO:0000259" key="15">
    <source>
        <dbReference type="Pfam" id="PF00534"/>
    </source>
</evidence>
<evidence type="ECO:0000313" key="17">
    <source>
        <dbReference type="EMBL" id="KKR32142.1"/>
    </source>
</evidence>
<dbReference type="SUPFAM" id="SSF53756">
    <property type="entry name" value="UDP-Glycosyltransferase/glycogen phosphorylase"/>
    <property type="match status" value="1"/>
</dbReference>
<keyword evidence="7" id="KW-0256">Endoplasmic reticulum</keyword>
<feature type="domain" description="Glycosyl transferase family 1" evidence="15">
    <location>
        <begin position="199"/>
        <end position="326"/>
    </location>
</feature>
<dbReference type="PANTHER" id="PTHR45918:SF1">
    <property type="entry name" value="ALPHA-1,3_1,6-MANNOSYLTRANSFERASE ALG2"/>
    <property type="match status" value="1"/>
</dbReference>
<organism evidence="17 18">
    <name type="scientific">Candidatus Falkowbacteria bacterium GW2011_GWF2_39_8</name>
    <dbReference type="NCBI Taxonomy" id="1618642"/>
    <lineage>
        <taxon>Bacteria</taxon>
        <taxon>Candidatus Falkowiibacteriota</taxon>
    </lineage>
</organism>
<evidence type="ECO:0000256" key="11">
    <source>
        <dbReference type="ARBA" id="ARBA00032333"/>
    </source>
</evidence>
<keyword evidence="5 17" id="KW-0808">Transferase</keyword>
<dbReference type="Gene3D" id="3.40.50.2000">
    <property type="entry name" value="Glycogen Phosphorylase B"/>
    <property type="match status" value="2"/>
</dbReference>
<dbReference type="EMBL" id="LBXO01000041">
    <property type="protein sequence ID" value="KKR32142.1"/>
    <property type="molecule type" value="Genomic_DNA"/>
</dbReference>
<evidence type="ECO:0000256" key="5">
    <source>
        <dbReference type="ARBA" id="ARBA00022679"/>
    </source>
</evidence>
<comment type="caution">
    <text evidence="17">The sequence shown here is derived from an EMBL/GenBank/DDBJ whole genome shotgun (WGS) entry which is preliminary data.</text>
</comment>
<comment type="subcellular location">
    <subcellularLocation>
        <location evidence="1">Endoplasmic reticulum membrane</location>
    </subcellularLocation>
</comment>
<evidence type="ECO:0000256" key="8">
    <source>
        <dbReference type="ARBA" id="ARBA00022989"/>
    </source>
</evidence>
<dbReference type="Proteomes" id="UP000034137">
    <property type="component" value="Unassembled WGS sequence"/>
</dbReference>
<accession>A0A0G0T2W9</accession>
<protein>
    <recommendedName>
        <fullName evidence="10">GDP-Man:Man(1)GlcNAc(2)-PP-Dol alpha-1,3-mannosyltransferase</fullName>
        <ecNumber evidence="4">2.4.1.132</ecNumber>
        <ecNumber evidence="3">2.4.1.257</ecNumber>
    </recommendedName>
    <alternativeName>
        <fullName evidence="12">GDP-Man:Man(1)GlcNAc(2)-PP-dolichol mannosyltransferase</fullName>
    </alternativeName>
    <alternativeName>
        <fullName evidence="11">GDP-Man:Man(2)GlcNAc(2)-PP-Dol alpha-1,6-mannosyltransferase</fullName>
    </alternativeName>
</protein>
<keyword evidence="9" id="KW-0472">Membrane</keyword>
<name>A0A0G0T2W9_9BACT</name>
<evidence type="ECO:0000313" key="18">
    <source>
        <dbReference type="Proteomes" id="UP000034137"/>
    </source>
</evidence>
<reference evidence="17 18" key="1">
    <citation type="journal article" date="2015" name="Nature">
        <title>rRNA introns, odd ribosomes, and small enigmatic genomes across a large radiation of phyla.</title>
        <authorList>
            <person name="Brown C.T."/>
            <person name="Hug L.A."/>
            <person name="Thomas B.C."/>
            <person name="Sharon I."/>
            <person name="Castelle C.J."/>
            <person name="Singh A."/>
            <person name="Wilkins M.J."/>
            <person name="Williams K.H."/>
            <person name="Banfield J.F."/>
        </authorList>
    </citation>
    <scope>NUCLEOTIDE SEQUENCE [LARGE SCALE GENOMIC DNA]</scope>
</reference>
<comment type="catalytic activity">
    <reaction evidence="13">
        <text>a beta-D-Man-(1-&gt;4)-beta-D-GlcNAc-(1-&gt;4)-alpha-D-GlcNAc-diphospho-di-trans,poly-cis-dolichol + GDP-alpha-D-mannose = an alpha-D-Man-(1-&gt;3)-beta-D-Man-(1-&gt;4)-beta-D-GlcNAc-(1-&gt;4)-alpha-D-GlcNAc-diphospho-di-trans,poly-cis-dolichol + GDP + H(+)</text>
        <dbReference type="Rhea" id="RHEA:29515"/>
        <dbReference type="Rhea" id="RHEA-COMP:19511"/>
        <dbReference type="Rhea" id="RHEA-COMP:19513"/>
        <dbReference type="ChEBI" id="CHEBI:15378"/>
        <dbReference type="ChEBI" id="CHEBI:57527"/>
        <dbReference type="ChEBI" id="CHEBI:58189"/>
        <dbReference type="ChEBI" id="CHEBI:58472"/>
        <dbReference type="ChEBI" id="CHEBI:132510"/>
        <dbReference type="EC" id="2.4.1.132"/>
    </reaction>
    <physiologicalReaction direction="left-to-right" evidence="13">
        <dbReference type="Rhea" id="RHEA:29516"/>
    </physiologicalReaction>
</comment>
<comment type="pathway">
    <text evidence="2">Protein modification; protein glycosylation.</text>
</comment>
<evidence type="ECO:0000256" key="2">
    <source>
        <dbReference type="ARBA" id="ARBA00004922"/>
    </source>
</evidence>
<dbReference type="AlphaFoldDB" id="A0A0G0T2W9"/>
<evidence type="ECO:0000256" key="10">
    <source>
        <dbReference type="ARBA" id="ARBA00032047"/>
    </source>
</evidence>
<evidence type="ECO:0000256" key="14">
    <source>
        <dbReference type="ARBA" id="ARBA00045104"/>
    </source>
</evidence>
<evidence type="ECO:0000256" key="6">
    <source>
        <dbReference type="ARBA" id="ARBA00022692"/>
    </source>
</evidence>
<feature type="domain" description="Glycosyltransferase subfamily 4-like N-terminal" evidence="16">
    <location>
        <begin position="14"/>
        <end position="189"/>
    </location>
</feature>
<dbReference type="InterPro" id="IPR027054">
    <property type="entry name" value="ALG2"/>
</dbReference>
<evidence type="ECO:0000256" key="7">
    <source>
        <dbReference type="ARBA" id="ARBA00022824"/>
    </source>
</evidence>
<evidence type="ECO:0000256" key="4">
    <source>
        <dbReference type="ARBA" id="ARBA00012649"/>
    </source>
</evidence>
<evidence type="ECO:0000259" key="16">
    <source>
        <dbReference type="Pfam" id="PF13439"/>
    </source>
</evidence>
<dbReference type="EC" id="2.4.1.257" evidence="3"/>
<gene>
    <name evidence="17" type="ORF">UT64_C0041G0006</name>
</gene>
<keyword evidence="8" id="KW-1133">Transmembrane helix</keyword>
<dbReference type="Pfam" id="PF00534">
    <property type="entry name" value="Glycos_transf_1"/>
    <property type="match status" value="1"/>
</dbReference>
<evidence type="ECO:0000256" key="13">
    <source>
        <dbReference type="ARBA" id="ARBA00045103"/>
    </source>
</evidence>
<proteinExistence type="predicted"/>
<evidence type="ECO:0000256" key="9">
    <source>
        <dbReference type="ARBA" id="ARBA00023136"/>
    </source>
</evidence>
<evidence type="ECO:0000256" key="3">
    <source>
        <dbReference type="ARBA" id="ARBA00011969"/>
    </source>
</evidence>
<dbReference type="GO" id="GO:0102704">
    <property type="term" value="F:GDP-Man:Man(2)GlcNAc(2)-PP-Dol alpha-1,6-mannosyltransferase activity"/>
    <property type="evidence" value="ECO:0007669"/>
    <property type="project" value="UniProtKB-EC"/>
</dbReference>